<keyword evidence="1" id="KW-0812">Transmembrane</keyword>
<dbReference type="EMBL" id="DWYR01000005">
    <property type="protein sequence ID" value="HJA98248.1"/>
    <property type="molecule type" value="Genomic_DNA"/>
</dbReference>
<dbReference type="Proteomes" id="UP000824259">
    <property type="component" value="Unassembled WGS sequence"/>
</dbReference>
<gene>
    <name evidence="2" type="ORF">H9779_01435</name>
</gene>
<organism evidence="2 3">
    <name type="scientific">Candidatus Alistipes avicola</name>
    <dbReference type="NCBI Taxonomy" id="2838432"/>
    <lineage>
        <taxon>Bacteria</taxon>
        <taxon>Pseudomonadati</taxon>
        <taxon>Bacteroidota</taxon>
        <taxon>Bacteroidia</taxon>
        <taxon>Bacteroidales</taxon>
        <taxon>Rikenellaceae</taxon>
        <taxon>Alistipes</taxon>
    </lineage>
</organism>
<feature type="transmembrane region" description="Helical" evidence="1">
    <location>
        <begin position="49"/>
        <end position="74"/>
    </location>
</feature>
<accession>A0A9D2IDY3</accession>
<dbReference type="Pfam" id="PF14126">
    <property type="entry name" value="DUF4293"/>
    <property type="match status" value="1"/>
</dbReference>
<feature type="transmembrane region" description="Helical" evidence="1">
    <location>
        <begin position="86"/>
        <end position="109"/>
    </location>
</feature>
<evidence type="ECO:0000313" key="2">
    <source>
        <dbReference type="EMBL" id="HJA98248.1"/>
    </source>
</evidence>
<protein>
    <submittedName>
        <fullName evidence="2">DUF4293 domain-containing protein</fullName>
    </submittedName>
</protein>
<proteinExistence type="predicted"/>
<feature type="transmembrane region" description="Helical" evidence="1">
    <location>
        <begin position="121"/>
        <end position="141"/>
    </location>
</feature>
<reference evidence="2" key="1">
    <citation type="journal article" date="2021" name="PeerJ">
        <title>Extensive microbial diversity within the chicken gut microbiome revealed by metagenomics and culture.</title>
        <authorList>
            <person name="Gilroy R."/>
            <person name="Ravi A."/>
            <person name="Getino M."/>
            <person name="Pursley I."/>
            <person name="Horton D.L."/>
            <person name="Alikhan N.F."/>
            <person name="Baker D."/>
            <person name="Gharbi K."/>
            <person name="Hall N."/>
            <person name="Watson M."/>
            <person name="Adriaenssens E.M."/>
            <person name="Foster-Nyarko E."/>
            <person name="Jarju S."/>
            <person name="Secka A."/>
            <person name="Antonio M."/>
            <person name="Oren A."/>
            <person name="Chaudhuri R.R."/>
            <person name="La Ragione R."/>
            <person name="Hildebrand F."/>
            <person name="Pallen M.J."/>
        </authorList>
    </citation>
    <scope>NUCLEOTIDE SEQUENCE</scope>
    <source>
        <strain evidence="2">CHK169-11906</strain>
    </source>
</reference>
<keyword evidence="1" id="KW-1133">Transmembrane helix</keyword>
<dbReference type="InterPro" id="IPR025635">
    <property type="entry name" value="DUF4293"/>
</dbReference>
<dbReference type="AlphaFoldDB" id="A0A9D2IDY3"/>
<feature type="transmembrane region" description="Helical" evidence="1">
    <location>
        <begin position="7"/>
        <end position="29"/>
    </location>
</feature>
<keyword evidence="1" id="KW-0472">Membrane</keyword>
<evidence type="ECO:0000313" key="3">
    <source>
        <dbReference type="Proteomes" id="UP000824259"/>
    </source>
</evidence>
<name>A0A9D2IDY3_9BACT</name>
<evidence type="ECO:0000256" key="1">
    <source>
        <dbReference type="SAM" id="Phobius"/>
    </source>
</evidence>
<reference evidence="2" key="2">
    <citation type="submission" date="2021-04" db="EMBL/GenBank/DDBJ databases">
        <authorList>
            <person name="Gilroy R."/>
        </authorList>
    </citation>
    <scope>NUCLEOTIDE SEQUENCE</scope>
    <source>
        <strain evidence="2">CHK169-11906</strain>
    </source>
</reference>
<sequence length="154" mass="17344">MIQRIQTLYLLIVVILTGLTLWLPLAGFSNEGGTYLLTAFGVRDAAGNIVQSTVYLGILLVLTAVLPLVVIFLFKRRMLQFRLCVAELMLLIGSIGMMGIYFFLCRRFFSGGEFYGQELKVALIFPVVCLVFDFLAARAILKDEKLVRSLDRIR</sequence>
<comment type="caution">
    <text evidence="2">The sequence shown here is derived from an EMBL/GenBank/DDBJ whole genome shotgun (WGS) entry which is preliminary data.</text>
</comment>